<name>A0ABS5TK93_9ACTN</name>
<comment type="caution">
    <text evidence="3">The sequence shown here is derived from an EMBL/GenBank/DDBJ whole genome shotgun (WGS) entry which is preliminary data.</text>
</comment>
<evidence type="ECO:0000259" key="2">
    <source>
        <dbReference type="Pfam" id="PF07883"/>
    </source>
</evidence>
<dbReference type="Pfam" id="PF07883">
    <property type="entry name" value="Cupin_2"/>
    <property type="match status" value="1"/>
</dbReference>
<dbReference type="SUPFAM" id="SSF51182">
    <property type="entry name" value="RmlC-like cupins"/>
    <property type="match status" value="1"/>
</dbReference>
<protein>
    <submittedName>
        <fullName evidence="3">Cupin domain-containing protein</fullName>
    </submittedName>
</protein>
<dbReference type="InterPro" id="IPR011051">
    <property type="entry name" value="RmlC_Cupin_sf"/>
</dbReference>
<keyword evidence="4" id="KW-1185">Reference proteome</keyword>
<dbReference type="Gene3D" id="2.60.120.10">
    <property type="entry name" value="Jelly Rolls"/>
    <property type="match status" value="1"/>
</dbReference>
<gene>
    <name evidence="3" type="ORF">KIH74_21365</name>
</gene>
<reference evidence="3 4" key="1">
    <citation type="submission" date="2021-05" db="EMBL/GenBank/DDBJ databases">
        <title>Kineosporia and Streptomyces sp. nov. two new marine actinobacteria isolated from Coral.</title>
        <authorList>
            <person name="Buangrab K."/>
            <person name="Sutthacheep M."/>
            <person name="Yeemin T."/>
            <person name="Harunari E."/>
            <person name="Igarashi Y."/>
            <person name="Kanchanasin P."/>
            <person name="Tanasupawat S."/>
            <person name="Phongsopitanun W."/>
        </authorList>
    </citation>
    <scope>NUCLEOTIDE SEQUENCE [LARGE SCALE GENOMIC DNA]</scope>
    <source>
        <strain evidence="3 4">J2-2</strain>
    </source>
</reference>
<dbReference type="InterPro" id="IPR014710">
    <property type="entry name" value="RmlC-like_jellyroll"/>
</dbReference>
<evidence type="ECO:0000313" key="4">
    <source>
        <dbReference type="Proteomes" id="UP001197247"/>
    </source>
</evidence>
<feature type="domain" description="Cupin type-2" evidence="2">
    <location>
        <begin position="87"/>
        <end position="140"/>
    </location>
</feature>
<feature type="region of interest" description="Disordered" evidence="1">
    <location>
        <begin position="1"/>
        <end position="66"/>
    </location>
</feature>
<sequence>MRTDAVIGSSGNPPAPARTETEVCPMNDDVIRPGTPSATGEPRLRPARPLVSAAPGTPRMKSRWIFPPEREGWPDFGLSEWSLTGASWSDHHPHSETNVVLEGELHVESGGTTVVARAGDTVTVPPGAQGRYWAPVYARMLAIYGPNPTGAPTELIGYEEV</sequence>
<evidence type="ECO:0000313" key="3">
    <source>
        <dbReference type="EMBL" id="MBT0771501.1"/>
    </source>
</evidence>
<accession>A0ABS5TK93</accession>
<dbReference type="EMBL" id="JAHBAY010000009">
    <property type="protein sequence ID" value="MBT0771501.1"/>
    <property type="molecule type" value="Genomic_DNA"/>
</dbReference>
<dbReference type="RefSeq" id="WP_214157845.1">
    <property type="nucleotide sequence ID" value="NZ_JAHBAY010000009.1"/>
</dbReference>
<dbReference type="InterPro" id="IPR013096">
    <property type="entry name" value="Cupin_2"/>
</dbReference>
<dbReference type="Proteomes" id="UP001197247">
    <property type="component" value="Unassembled WGS sequence"/>
</dbReference>
<evidence type="ECO:0000256" key="1">
    <source>
        <dbReference type="SAM" id="MobiDB-lite"/>
    </source>
</evidence>
<organism evidence="3 4">
    <name type="scientific">Kineosporia corallincola</name>
    <dbReference type="NCBI Taxonomy" id="2835133"/>
    <lineage>
        <taxon>Bacteria</taxon>
        <taxon>Bacillati</taxon>
        <taxon>Actinomycetota</taxon>
        <taxon>Actinomycetes</taxon>
        <taxon>Kineosporiales</taxon>
        <taxon>Kineosporiaceae</taxon>
        <taxon>Kineosporia</taxon>
    </lineage>
</organism>
<proteinExistence type="predicted"/>